<dbReference type="Gene3D" id="2.40.50.90">
    <property type="match status" value="1"/>
</dbReference>
<dbReference type="EMBL" id="JACHIG010000001">
    <property type="protein sequence ID" value="MBB5031045.1"/>
    <property type="molecule type" value="Genomic_DNA"/>
</dbReference>
<accession>A0A7W7Y7S4</accession>
<dbReference type="SUPFAM" id="SSF50199">
    <property type="entry name" value="Staphylococcal nuclease"/>
    <property type="match status" value="1"/>
</dbReference>
<sequence>MRRRPRTGRSRFLWWLCCAALALLQLWDKTRVKPATPPRPEKGSLFVTLGHPRLVEDANNDGDSFKIAHDGGENVLRLYFADCPEKRLYPLVKNRIQDQAAYFGGLSIPQTVDVGREAKVFTEKLLREEHLTIQTRWERVYDSARSYALIFFDDGEELSEKLVKAGLCRIHTKGTWLPDGRRENDFENHLRVLEREARAAHRGAWGRPLPVQ</sequence>
<dbReference type="Proteomes" id="UP000590740">
    <property type="component" value="Unassembled WGS sequence"/>
</dbReference>
<dbReference type="Pfam" id="PF00565">
    <property type="entry name" value="SNase"/>
    <property type="match status" value="1"/>
</dbReference>
<feature type="domain" description="TNase-like" evidence="1">
    <location>
        <begin position="61"/>
        <end position="207"/>
    </location>
</feature>
<dbReference type="InterPro" id="IPR035437">
    <property type="entry name" value="SNase_OB-fold_sf"/>
</dbReference>
<dbReference type="InterPro" id="IPR016071">
    <property type="entry name" value="Staphylococal_nuclease_OB-fold"/>
</dbReference>
<protein>
    <submittedName>
        <fullName evidence="2">Endonuclease YncB(Thermonuclease family)</fullName>
    </submittedName>
</protein>
<dbReference type="SMART" id="SM00318">
    <property type="entry name" value="SNc"/>
    <property type="match status" value="1"/>
</dbReference>
<comment type="caution">
    <text evidence="2">The sequence shown here is derived from an EMBL/GenBank/DDBJ whole genome shotgun (WGS) entry which is preliminary data.</text>
</comment>
<evidence type="ECO:0000313" key="3">
    <source>
        <dbReference type="Proteomes" id="UP000590740"/>
    </source>
</evidence>
<name>A0A7W7Y7S4_9BACT</name>
<organism evidence="2 3">
    <name type="scientific">Prosthecobacter vanneervenii</name>
    <dbReference type="NCBI Taxonomy" id="48466"/>
    <lineage>
        <taxon>Bacteria</taxon>
        <taxon>Pseudomonadati</taxon>
        <taxon>Verrucomicrobiota</taxon>
        <taxon>Verrucomicrobiia</taxon>
        <taxon>Verrucomicrobiales</taxon>
        <taxon>Verrucomicrobiaceae</taxon>
        <taxon>Prosthecobacter</taxon>
    </lineage>
</organism>
<dbReference type="AlphaFoldDB" id="A0A7W7Y7S4"/>
<dbReference type="PROSITE" id="PS50830">
    <property type="entry name" value="TNASE_3"/>
    <property type="match status" value="1"/>
</dbReference>
<keyword evidence="2" id="KW-0378">Hydrolase</keyword>
<gene>
    <name evidence="2" type="ORF">HNQ65_000599</name>
</gene>
<keyword evidence="3" id="KW-1185">Reference proteome</keyword>
<evidence type="ECO:0000313" key="2">
    <source>
        <dbReference type="EMBL" id="MBB5031045.1"/>
    </source>
</evidence>
<dbReference type="RefSeq" id="WP_184337987.1">
    <property type="nucleotide sequence ID" value="NZ_JACHIG010000001.1"/>
</dbReference>
<reference evidence="2 3" key="1">
    <citation type="submission" date="2020-08" db="EMBL/GenBank/DDBJ databases">
        <title>Genomic Encyclopedia of Type Strains, Phase IV (KMG-IV): sequencing the most valuable type-strain genomes for metagenomic binning, comparative biology and taxonomic classification.</title>
        <authorList>
            <person name="Goeker M."/>
        </authorList>
    </citation>
    <scope>NUCLEOTIDE SEQUENCE [LARGE SCALE GENOMIC DNA]</scope>
    <source>
        <strain evidence="2 3">DSM 12252</strain>
    </source>
</reference>
<dbReference type="GO" id="GO:0004519">
    <property type="term" value="F:endonuclease activity"/>
    <property type="evidence" value="ECO:0007669"/>
    <property type="project" value="UniProtKB-KW"/>
</dbReference>
<evidence type="ECO:0000259" key="1">
    <source>
        <dbReference type="PROSITE" id="PS50830"/>
    </source>
</evidence>
<proteinExistence type="predicted"/>
<keyword evidence="2" id="KW-0255">Endonuclease</keyword>
<keyword evidence="2" id="KW-0540">Nuclease</keyword>